<feature type="transmembrane region" description="Helical" evidence="1">
    <location>
        <begin position="157"/>
        <end position="178"/>
    </location>
</feature>
<dbReference type="InterPro" id="IPR049458">
    <property type="entry name" value="EpsG-like"/>
</dbReference>
<feature type="transmembrane region" description="Helical" evidence="1">
    <location>
        <begin position="268"/>
        <end position="295"/>
    </location>
</feature>
<proteinExistence type="predicted"/>
<reference evidence="2" key="1">
    <citation type="submission" date="2019-08" db="EMBL/GenBank/DDBJ databases">
        <authorList>
            <person name="Kucharzyk K."/>
            <person name="Murdoch R.W."/>
            <person name="Higgins S."/>
            <person name="Loffler F."/>
        </authorList>
    </citation>
    <scope>NUCLEOTIDE SEQUENCE</scope>
</reference>
<gene>
    <name evidence="2" type="ORF">SDC9_16460</name>
</gene>
<keyword evidence="1" id="KW-0812">Transmembrane</keyword>
<dbReference type="AlphaFoldDB" id="A0A644TUY5"/>
<keyword evidence="1" id="KW-1133">Transmembrane helix</keyword>
<dbReference type="EMBL" id="VSSQ01000054">
    <property type="protein sequence ID" value="MPL70700.1"/>
    <property type="molecule type" value="Genomic_DNA"/>
</dbReference>
<evidence type="ECO:0000256" key="1">
    <source>
        <dbReference type="SAM" id="Phobius"/>
    </source>
</evidence>
<evidence type="ECO:0000313" key="2">
    <source>
        <dbReference type="EMBL" id="MPL70700.1"/>
    </source>
</evidence>
<protein>
    <recommendedName>
        <fullName evidence="3">Transmembrane protein EpsG</fullName>
    </recommendedName>
</protein>
<feature type="transmembrane region" description="Helical" evidence="1">
    <location>
        <begin position="84"/>
        <end position="105"/>
    </location>
</feature>
<organism evidence="2">
    <name type="scientific">bioreactor metagenome</name>
    <dbReference type="NCBI Taxonomy" id="1076179"/>
    <lineage>
        <taxon>unclassified sequences</taxon>
        <taxon>metagenomes</taxon>
        <taxon>ecological metagenomes</taxon>
    </lineage>
</organism>
<feature type="transmembrane region" description="Helical" evidence="1">
    <location>
        <begin position="222"/>
        <end position="248"/>
    </location>
</feature>
<comment type="caution">
    <text evidence="2">The sequence shown here is derived from an EMBL/GenBank/DDBJ whole genome shotgun (WGS) entry which is preliminary data.</text>
</comment>
<sequence>MSPYLLAFIVPIALSPIRKRSTTAYVFLVAGIWAVFAGLRGEIGGTDYYAYKGLYLNSEEFISRLYTYERLFTALVRLCQALGFSYNGFLLVVAILGILPSVYVIDKRSGLAELALFVYGIEFMLPYSFIFLRQGVALGLAFLALDALMDDRKIGALLFTVIAANFHYSALILIPFIIVNREVKPGVRSGIYWMVAFSGISIIVLSFSEFGKYFAKGFFEKLLRYLIGGGMTINPLNFLEIYLIFVVLNRKRNKNSHPALWNSFDLVLLFFIFGTIEAIFIRFAVYFKAGVLILLSRAVDKKRGIPGESDDGRDPVPLLGRLGSMSVRGKTAGEITNALFDARVLQIGVFCYYLAKIVRWLLLNVNDVAVFLPYRTIL</sequence>
<feature type="transmembrane region" description="Helical" evidence="1">
    <location>
        <begin position="125"/>
        <end position="145"/>
    </location>
</feature>
<name>A0A644TUY5_9ZZZZ</name>
<accession>A0A644TUY5</accession>
<dbReference type="Pfam" id="PF14897">
    <property type="entry name" value="EpsG"/>
    <property type="match status" value="1"/>
</dbReference>
<feature type="transmembrane region" description="Helical" evidence="1">
    <location>
        <begin position="22"/>
        <end position="39"/>
    </location>
</feature>
<keyword evidence="1" id="KW-0472">Membrane</keyword>
<feature type="transmembrane region" description="Helical" evidence="1">
    <location>
        <begin position="190"/>
        <end position="210"/>
    </location>
</feature>
<evidence type="ECO:0008006" key="3">
    <source>
        <dbReference type="Google" id="ProtNLM"/>
    </source>
</evidence>